<dbReference type="RefSeq" id="WP_085096257.1">
    <property type="nucleotide sequence ID" value="NZ_AP022603.1"/>
</dbReference>
<dbReference type="EMBL" id="LQOJ01000040">
    <property type="protein sequence ID" value="ORV02562.1"/>
    <property type="molecule type" value="Genomic_DNA"/>
</dbReference>
<proteinExistence type="predicted"/>
<dbReference type="Proteomes" id="UP000193484">
    <property type="component" value="Unassembled WGS sequence"/>
</dbReference>
<dbReference type="OrthoDB" id="4761399at2"/>
<dbReference type="Pfam" id="PF14032">
    <property type="entry name" value="PknH_C"/>
    <property type="match status" value="1"/>
</dbReference>
<gene>
    <name evidence="1" type="ORF">AWC04_11555</name>
</gene>
<protein>
    <submittedName>
        <fullName evidence="1">Uncharacterized protein</fullName>
    </submittedName>
</protein>
<reference evidence="1 2" key="1">
    <citation type="submission" date="2016-01" db="EMBL/GenBank/DDBJ databases">
        <title>The new phylogeny of the genus Mycobacterium.</title>
        <authorList>
            <person name="Tarcisio F."/>
            <person name="Conor M."/>
            <person name="Antonella G."/>
            <person name="Elisabetta G."/>
            <person name="Giulia F.S."/>
            <person name="Sara T."/>
            <person name="Anna F."/>
            <person name="Clotilde B."/>
            <person name="Roberto B."/>
            <person name="Veronica D.S."/>
            <person name="Fabio R."/>
            <person name="Monica P."/>
            <person name="Olivier J."/>
            <person name="Enrico T."/>
            <person name="Nicola S."/>
        </authorList>
    </citation>
    <scope>NUCLEOTIDE SEQUENCE [LARGE SCALE GENOMIC DNA]</scope>
    <source>
        <strain evidence="1 2">DSM 44179</strain>
    </source>
</reference>
<organism evidence="1 2">
    <name type="scientific">Mycolicibacterium fallax</name>
    <name type="common">Mycobacterium fallax</name>
    <dbReference type="NCBI Taxonomy" id="1793"/>
    <lineage>
        <taxon>Bacteria</taxon>
        <taxon>Bacillati</taxon>
        <taxon>Actinomycetota</taxon>
        <taxon>Actinomycetes</taxon>
        <taxon>Mycobacteriales</taxon>
        <taxon>Mycobacteriaceae</taxon>
        <taxon>Mycolicibacterium</taxon>
    </lineage>
</organism>
<accession>A0A1X1RB58</accession>
<keyword evidence="2" id="KW-1185">Reference proteome</keyword>
<name>A0A1X1RB58_MYCFA</name>
<sequence length="237" mass="24153">MRQVWATGAAAACLLLAGCAVTTSGTAVRAGDRGPVPGPPVAMAELPRLLLDAGTVGTLLDAPAMAAADSADRLLNDAQHLDKQDCLSAWSPGEQPAYRGSGFLAAAGRLLHDDRGTPGDRASVIEFVVGFADAGAAQEQLGRTTREWGGCARQELTDAEPGARPVVIVLGDLTHPGDDVIGISHTARGPSGRGCQRALGAHRNVVIDAVVCGRGVDADAAARLVGRIAEKIDGATI</sequence>
<dbReference type="Gene3D" id="3.40.1000.70">
    <property type="entry name" value="PknH-like extracellular domain"/>
    <property type="match status" value="1"/>
</dbReference>
<dbReference type="AlphaFoldDB" id="A0A1X1RB58"/>
<comment type="caution">
    <text evidence="1">The sequence shown here is derived from an EMBL/GenBank/DDBJ whole genome shotgun (WGS) entry which is preliminary data.</text>
</comment>
<dbReference type="PROSITE" id="PS51257">
    <property type="entry name" value="PROKAR_LIPOPROTEIN"/>
    <property type="match status" value="1"/>
</dbReference>
<evidence type="ECO:0000313" key="2">
    <source>
        <dbReference type="Proteomes" id="UP000193484"/>
    </source>
</evidence>
<dbReference type="STRING" id="1793.AWC04_11555"/>
<evidence type="ECO:0000313" key="1">
    <source>
        <dbReference type="EMBL" id="ORV02562.1"/>
    </source>
</evidence>
<dbReference type="InterPro" id="IPR038232">
    <property type="entry name" value="PknH-like_Extracell_sf"/>
</dbReference>
<dbReference type="InterPro" id="IPR026954">
    <property type="entry name" value="PknH-like_Extracell"/>
</dbReference>